<organism evidence="5 6">
    <name type="scientific">Cladonia borealis</name>
    <dbReference type="NCBI Taxonomy" id="184061"/>
    <lineage>
        <taxon>Eukaryota</taxon>
        <taxon>Fungi</taxon>
        <taxon>Dikarya</taxon>
        <taxon>Ascomycota</taxon>
        <taxon>Pezizomycotina</taxon>
        <taxon>Lecanoromycetes</taxon>
        <taxon>OSLEUM clade</taxon>
        <taxon>Lecanoromycetidae</taxon>
        <taxon>Lecanorales</taxon>
        <taxon>Lecanorineae</taxon>
        <taxon>Cladoniaceae</taxon>
        <taxon>Cladonia</taxon>
    </lineage>
</organism>
<evidence type="ECO:0000256" key="3">
    <source>
        <dbReference type="ARBA" id="ARBA00023242"/>
    </source>
</evidence>
<gene>
    <name evidence="5" type="ORF">JMJ35_002549</name>
</gene>
<dbReference type="InterPro" id="IPR007015">
    <property type="entry name" value="DNA_pol_V/MYBBP1A"/>
</dbReference>
<evidence type="ECO:0000313" key="6">
    <source>
        <dbReference type="Proteomes" id="UP001166286"/>
    </source>
</evidence>
<accession>A0AA39R5F5</accession>
<reference evidence="5" key="1">
    <citation type="submission" date="2023-03" db="EMBL/GenBank/DDBJ databases">
        <title>Complete genome of Cladonia borealis.</title>
        <authorList>
            <person name="Park H."/>
        </authorList>
    </citation>
    <scope>NUCLEOTIDE SEQUENCE</scope>
    <source>
        <strain evidence="5">ANT050790</strain>
    </source>
</reference>
<name>A0AA39R5F5_9LECA</name>
<evidence type="ECO:0000256" key="4">
    <source>
        <dbReference type="SAM" id="MobiDB-lite"/>
    </source>
</evidence>
<dbReference type="PANTHER" id="PTHR13213:SF2">
    <property type="entry name" value="MYB-BINDING PROTEIN 1A"/>
    <property type="match status" value="1"/>
</dbReference>
<comment type="similarity">
    <text evidence="2">Belongs to the MYBBP1A family.</text>
</comment>
<keyword evidence="3" id="KW-0539">Nucleus</keyword>
<feature type="compositionally biased region" description="Low complexity" evidence="4">
    <location>
        <begin position="736"/>
        <end position="746"/>
    </location>
</feature>
<dbReference type="InterPro" id="IPR016024">
    <property type="entry name" value="ARM-type_fold"/>
</dbReference>
<sequence>MSKKRPRERSTVDTHLVEIYEDLASEDEKILLNAAHSLLTEFVHQEKASGEQLNEILRRLIRGLCSSRKAARLGFSVALTEFLVEVFGHNHKHVEGFQNMTELLETLKVQTHVTGSLSGQEERDHQFGRLFGAEAIIKSKILLQPDVPVDIWDHILDIIYELAMKKPWLREECGFILFTSVQLLQKQDTERAQSVIDKLHTNGLSRTSEGVAIWISLYANFPDLRFPSGIWHRETPLNHKEIKRLARILKEAPVTESTDDVAEAKHLQKGAWSSNVHFAWDVILTKLLASEPAIKNSEKSKNVSFSKFWEQCVDDNLFAAASSDERKYWGFQLFQRMITNAPTHLIPYIFSKNFMRCLMNQLASPERYLHRTAERAKKTILARTRSSPDVKPLVLTALLMRPYGDLHFDKITKTKTVESLLAHIDDSTLKHMIPIYDELVLRPGVQDDKAATSTRITVADQLVSAVRNLPAEDTEYDSEPLSLVGVVPMVLTLMVKYAYFDLNDVPEGQNNKPSPPISQASRNMFRSRISSCLTHLTAQSKDRGLVPYHLMLVIRSHEERSESGGLLLVVDDTVREVMKTTHKRMKEITLEIAKTPQDSSWGKHLRSLRLLYSLTFLQVYNEDAEAVSMLEELNDIENVQEGSATLVEVLLSFSSKPSQLFRRLTQQVFAACASFIDEVGLQSMFKVLEAKENLSGQAEMFEQENEEASVSEEDEVEMVDMEDATAGGPEEDGDSSDTGSDGTSESTESDSDANDSELAAFNAKLAQALGTRPGNEDLTAEDSGGSDEDMNSEQMEALDDHLKEVFRERKKVNGKKTEKKDAKETIVNFKCRVLDLLEIYVKQQHGNRLALSLLLPLLQCIRKTTSLLVSSKACNVMREYARVCKSDGVPGIEDTDAIFDLLESVHAEAMKEGSNAYVSAYSQASLLLVKVLVAHDRECFRRVLRIYGDTQEKFFFDANCKVKPAFFTDWQNWFTQARSNSFPA</sequence>
<keyword evidence="6" id="KW-1185">Reference proteome</keyword>
<feature type="compositionally biased region" description="Acidic residues" evidence="4">
    <location>
        <begin position="724"/>
        <end position="735"/>
    </location>
</feature>
<feature type="region of interest" description="Disordered" evidence="4">
    <location>
        <begin position="769"/>
        <end position="792"/>
    </location>
</feature>
<dbReference type="PANTHER" id="PTHR13213">
    <property type="entry name" value="MYB-BINDING PROTEIN 1A FAMILY MEMBER"/>
    <property type="match status" value="1"/>
</dbReference>
<feature type="compositionally biased region" description="Acidic residues" evidence="4">
    <location>
        <begin position="778"/>
        <end position="791"/>
    </location>
</feature>
<dbReference type="GO" id="GO:0005730">
    <property type="term" value="C:nucleolus"/>
    <property type="evidence" value="ECO:0007669"/>
    <property type="project" value="InterPro"/>
</dbReference>
<evidence type="ECO:0000256" key="2">
    <source>
        <dbReference type="ARBA" id="ARBA00006809"/>
    </source>
</evidence>
<evidence type="ECO:0000313" key="5">
    <source>
        <dbReference type="EMBL" id="KAK0515170.1"/>
    </source>
</evidence>
<evidence type="ECO:0008006" key="7">
    <source>
        <dbReference type="Google" id="ProtNLM"/>
    </source>
</evidence>
<dbReference type="Pfam" id="PF04931">
    <property type="entry name" value="DNA_pol_phi"/>
    <property type="match status" value="1"/>
</dbReference>
<comment type="subcellular location">
    <subcellularLocation>
        <location evidence="1">Nucleus</location>
    </subcellularLocation>
</comment>
<dbReference type="AlphaFoldDB" id="A0AA39R5F5"/>
<proteinExistence type="inferred from homology"/>
<evidence type="ECO:0000256" key="1">
    <source>
        <dbReference type="ARBA" id="ARBA00004123"/>
    </source>
</evidence>
<dbReference type="EMBL" id="JAFEKC020000004">
    <property type="protein sequence ID" value="KAK0515170.1"/>
    <property type="molecule type" value="Genomic_DNA"/>
</dbReference>
<comment type="caution">
    <text evidence="5">The sequence shown here is derived from an EMBL/GenBank/DDBJ whole genome shotgun (WGS) entry which is preliminary data.</text>
</comment>
<dbReference type="GO" id="GO:0006355">
    <property type="term" value="P:regulation of DNA-templated transcription"/>
    <property type="evidence" value="ECO:0007669"/>
    <property type="project" value="InterPro"/>
</dbReference>
<feature type="region of interest" description="Disordered" evidence="4">
    <location>
        <begin position="724"/>
        <end position="754"/>
    </location>
</feature>
<dbReference type="SUPFAM" id="SSF48371">
    <property type="entry name" value="ARM repeat"/>
    <property type="match status" value="1"/>
</dbReference>
<dbReference type="GO" id="GO:0000182">
    <property type="term" value="F:rDNA binding"/>
    <property type="evidence" value="ECO:0007669"/>
    <property type="project" value="TreeGrafter"/>
</dbReference>
<dbReference type="Proteomes" id="UP001166286">
    <property type="component" value="Unassembled WGS sequence"/>
</dbReference>
<protein>
    <recommendedName>
        <fullName evidence="7">DNA polymerase V</fullName>
    </recommendedName>
</protein>